<dbReference type="AlphaFoldDB" id="A0A0F9DPB8"/>
<dbReference type="PROSITE" id="PS50005">
    <property type="entry name" value="TPR"/>
    <property type="match status" value="1"/>
</dbReference>
<dbReference type="EMBL" id="LAZR01038468">
    <property type="protein sequence ID" value="KKL19496.1"/>
    <property type="molecule type" value="Genomic_DNA"/>
</dbReference>
<dbReference type="SMART" id="SM00028">
    <property type="entry name" value="TPR"/>
    <property type="match status" value="4"/>
</dbReference>
<evidence type="ECO:0000256" key="4">
    <source>
        <dbReference type="ARBA" id="ARBA00022803"/>
    </source>
</evidence>
<sequence length="440" mass="50278">DNLHEHYGILVEHFISSENYEKGAKYCRLVGRKDEKAGSLDDAISYGKKQIACLEKLPQTDEIEKNLIDARTKLGLYYLQLTQLVKAKAIIDPIVDLATKRNYKRRVSQINCIIGQYKNQVEEDFPKAFEYLESALKIAEDLNDLICLALGNMAKGGCLFFNCEFSEGLSCLEKALEINVAANSLWGVSVYKAMIASNIYFHQGDINLAYKTSDEALQIADKSGDKYSKTHAYTAHGWSCYGKGYLEKAEKYFLQGADFCERLNVPFWAAFAHYGLGHNYFDMEKYNESQKHFERAISSLQSADLYPSMVNYSKTALALTGLLNHEKNINLNELFKYCKDNKIKVYEGWMLSCIGEILLNIDDQHVSEAEDWIKKAIETNQKYGMMWNLARDYALYADLFKRKSDLSKAKEKLNKAIEIFTECGADGWVERYKKELASFS</sequence>
<reference evidence="5" key="1">
    <citation type="journal article" date="2015" name="Nature">
        <title>Complex archaea that bridge the gap between prokaryotes and eukaryotes.</title>
        <authorList>
            <person name="Spang A."/>
            <person name="Saw J.H."/>
            <person name="Jorgensen S.L."/>
            <person name="Zaremba-Niedzwiedzka K."/>
            <person name="Martijn J."/>
            <person name="Lind A.E."/>
            <person name="van Eijk R."/>
            <person name="Schleper C."/>
            <person name="Guy L."/>
            <person name="Ettema T.J."/>
        </authorList>
    </citation>
    <scope>NUCLEOTIDE SEQUENCE</scope>
</reference>
<accession>A0A0F9DPB8</accession>
<keyword evidence="3" id="KW-0677">Repeat</keyword>
<dbReference type="Gene3D" id="1.25.40.10">
    <property type="entry name" value="Tetratricopeptide repeat domain"/>
    <property type="match status" value="3"/>
</dbReference>
<organism evidence="5">
    <name type="scientific">marine sediment metagenome</name>
    <dbReference type="NCBI Taxonomy" id="412755"/>
    <lineage>
        <taxon>unclassified sequences</taxon>
        <taxon>metagenomes</taxon>
        <taxon>ecological metagenomes</taxon>
    </lineage>
</organism>
<dbReference type="PANTHER" id="PTHR46630">
    <property type="entry name" value="TETRATRICOPEPTIDE REPEAT PROTEIN 29"/>
    <property type="match status" value="1"/>
</dbReference>
<evidence type="ECO:0000313" key="5">
    <source>
        <dbReference type="EMBL" id="KKL19496.1"/>
    </source>
</evidence>
<dbReference type="Pfam" id="PF13181">
    <property type="entry name" value="TPR_8"/>
    <property type="match status" value="1"/>
</dbReference>
<proteinExistence type="predicted"/>
<keyword evidence="4" id="KW-0802">TPR repeat</keyword>
<dbReference type="InterPro" id="IPR051476">
    <property type="entry name" value="Bac_ResReg_Asp_Phosphatase"/>
</dbReference>
<dbReference type="GO" id="GO:0005737">
    <property type="term" value="C:cytoplasm"/>
    <property type="evidence" value="ECO:0007669"/>
    <property type="project" value="UniProtKB-SubCell"/>
</dbReference>
<evidence type="ECO:0000256" key="3">
    <source>
        <dbReference type="ARBA" id="ARBA00022737"/>
    </source>
</evidence>
<gene>
    <name evidence="5" type="ORF">LCGC14_2464880</name>
</gene>
<keyword evidence="2" id="KW-0963">Cytoplasm</keyword>
<evidence type="ECO:0000256" key="2">
    <source>
        <dbReference type="ARBA" id="ARBA00022490"/>
    </source>
</evidence>
<dbReference type="PANTHER" id="PTHR46630:SF1">
    <property type="entry name" value="TETRATRICOPEPTIDE REPEAT PROTEIN 29"/>
    <property type="match status" value="1"/>
</dbReference>
<name>A0A0F9DPB8_9ZZZZ</name>
<feature type="non-terminal residue" evidence="5">
    <location>
        <position position="1"/>
    </location>
</feature>
<comment type="subcellular location">
    <subcellularLocation>
        <location evidence="1">Cytoplasm</location>
    </subcellularLocation>
</comment>
<dbReference type="SUPFAM" id="SSF48452">
    <property type="entry name" value="TPR-like"/>
    <property type="match status" value="2"/>
</dbReference>
<dbReference type="InterPro" id="IPR011990">
    <property type="entry name" value="TPR-like_helical_dom_sf"/>
</dbReference>
<dbReference type="InterPro" id="IPR019734">
    <property type="entry name" value="TPR_rpt"/>
</dbReference>
<comment type="caution">
    <text evidence="5">The sequence shown here is derived from an EMBL/GenBank/DDBJ whole genome shotgun (WGS) entry which is preliminary data.</text>
</comment>
<evidence type="ECO:0000256" key="1">
    <source>
        <dbReference type="ARBA" id="ARBA00004496"/>
    </source>
</evidence>
<protein>
    <submittedName>
        <fullName evidence="5">Uncharacterized protein</fullName>
    </submittedName>
</protein>